<organism evidence="4 5">
    <name type="scientific">Pseudoalteromonas aurantia 208</name>
    <dbReference type="NCBI Taxonomy" id="1314867"/>
    <lineage>
        <taxon>Bacteria</taxon>
        <taxon>Pseudomonadati</taxon>
        <taxon>Pseudomonadota</taxon>
        <taxon>Gammaproteobacteria</taxon>
        <taxon>Alteromonadales</taxon>
        <taxon>Pseudoalteromonadaceae</taxon>
        <taxon>Pseudoalteromonas</taxon>
    </lineage>
</organism>
<name>A0ABR9EGA4_9GAMM</name>
<dbReference type="InterPro" id="IPR013815">
    <property type="entry name" value="ATP_grasp_subdomain_1"/>
</dbReference>
<dbReference type="SUPFAM" id="SSF56059">
    <property type="entry name" value="Glutathione synthetase ATP-binding domain-like"/>
    <property type="match status" value="1"/>
</dbReference>
<gene>
    <name evidence="4" type="ORF">PAUR_a3075</name>
</gene>
<evidence type="ECO:0000256" key="2">
    <source>
        <dbReference type="PROSITE-ProRule" id="PRU00409"/>
    </source>
</evidence>
<dbReference type="PANTHER" id="PTHR21621">
    <property type="entry name" value="RIBOSOMAL PROTEIN S6 MODIFICATION PROTEIN"/>
    <property type="match status" value="1"/>
</dbReference>
<comment type="caution">
    <text evidence="4">The sequence shown here is derived from an EMBL/GenBank/DDBJ whole genome shotgun (WGS) entry which is preliminary data.</text>
</comment>
<reference evidence="4 5" key="1">
    <citation type="submission" date="2015-03" db="EMBL/GenBank/DDBJ databases">
        <title>Genome sequence of Pseudoalteromonas aurantia.</title>
        <authorList>
            <person name="Xie B.-B."/>
            <person name="Rong J.-C."/>
            <person name="Qin Q.-L."/>
            <person name="Zhang Y.-Z."/>
        </authorList>
    </citation>
    <scope>NUCLEOTIDE SEQUENCE [LARGE SCALE GENOMIC DNA]</scope>
    <source>
        <strain evidence="4 5">208</strain>
    </source>
</reference>
<evidence type="ECO:0000256" key="1">
    <source>
        <dbReference type="ARBA" id="ARBA00023211"/>
    </source>
</evidence>
<evidence type="ECO:0000313" key="4">
    <source>
        <dbReference type="EMBL" id="MBE0369260.1"/>
    </source>
</evidence>
<feature type="domain" description="ATP-grasp" evidence="3">
    <location>
        <begin position="86"/>
        <end position="312"/>
    </location>
</feature>
<dbReference type="Pfam" id="PF08443">
    <property type="entry name" value="RimK"/>
    <property type="match status" value="1"/>
</dbReference>
<dbReference type="InterPro" id="IPR013651">
    <property type="entry name" value="ATP-grasp_RimK-type"/>
</dbReference>
<dbReference type="PANTHER" id="PTHR21621:SF0">
    <property type="entry name" value="BETA-CITRYLGLUTAMATE SYNTHASE B-RELATED"/>
    <property type="match status" value="1"/>
</dbReference>
<keyword evidence="1" id="KW-0464">Manganese</keyword>
<accession>A0ABR9EGA4</accession>
<dbReference type="EMBL" id="AQGV01000012">
    <property type="protein sequence ID" value="MBE0369260.1"/>
    <property type="molecule type" value="Genomic_DNA"/>
</dbReference>
<proteinExistence type="predicted"/>
<keyword evidence="2" id="KW-0067">ATP-binding</keyword>
<protein>
    <recommendedName>
        <fullName evidence="3">ATP-grasp domain-containing protein</fullName>
    </recommendedName>
</protein>
<dbReference type="PROSITE" id="PS50975">
    <property type="entry name" value="ATP_GRASP"/>
    <property type="match status" value="1"/>
</dbReference>
<dbReference type="Gene3D" id="3.30.1490.20">
    <property type="entry name" value="ATP-grasp fold, A domain"/>
    <property type="match status" value="1"/>
</dbReference>
<dbReference type="Proteomes" id="UP000615755">
    <property type="component" value="Unassembled WGS sequence"/>
</dbReference>
<sequence>MDLDKIKNKFSEYGMYIEIIPFQDVDFSQDWSEYYVLYQSSEDRGLLYKGYISDVLTMLEKLGATLIPNFEAFYCHENKVYQSLLGNNIELEGVKIPKSSVYGTLECLENDIENIHFPIVLKSAEGCQSKGVALIKSQKELRSTAKKLMSTFNFKDVLRYKLKSFFKDGYIMESSHRSKVILQEFVPDLPGDYKVLVYKNKTYALKRLNRKNDFRASGSGRFEFSTDVPDEVLQAANNLVEHFKCPYISVDLAFDPRGKEVHLIEFQFLMFGTYTLEKSPHYFVKEDANWKVIEQNSVLEHELVDSIVDYISKYHGEVGKYHGED</sequence>
<dbReference type="InterPro" id="IPR011761">
    <property type="entry name" value="ATP-grasp"/>
</dbReference>
<keyword evidence="2" id="KW-0547">Nucleotide-binding</keyword>
<evidence type="ECO:0000259" key="3">
    <source>
        <dbReference type="PROSITE" id="PS50975"/>
    </source>
</evidence>
<keyword evidence="5" id="KW-1185">Reference proteome</keyword>
<dbReference type="Gene3D" id="3.30.470.20">
    <property type="entry name" value="ATP-grasp fold, B domain"/>
    <property type="match status" value="1"/>
</dbReference>
<evidence type="ECO:0000313" key="5">
    <source>
        <dbReference type="Proteomes" id="UP000615755"/>
    </source>
</evidence>